<keyword evidence="6 10" id="KW-1133">Transmembrane helix</keyword>
<dbReference type="Gene3D" id="1.20.120.1220">
    <property type="match status" value="1"/>
</dbReference>
<gene>
    <name evidence="13" type="ORF">I7X43_06260</name>
</gene>
<evidence type="ECO:0000313" key="13">
    <source>
        <dbReference type="EMBL" id="MBH9552454.1"/>
    </source>
</evidence>
<evidence type="ECO:0000256" key="6">
    <source>
        <dbReference type="ARBA" id="ARBA00022989"/>
    </source>
</evidence>
<dbReference type="InterPro" id="IPR000045">
    <property type="entry name" value="Prepilin_IV_endopep_pep"/>
</dbReference>
<keyword evidence="14" id="KW-1185">Reference proteome</keyword>
<keyword evidence="9" id="KW-0645">Protease</keyword>
<organism evidence="13 14">
    <name type="scientific">Inhella gelatinilytica</name>
    <dbReference type="NCBI Taxonomy" id="2795030"/>
    <lineage>
        <taxon>Bacteria</taxon>
        <taxon>Pseudomonadati</taxon>
        <taxon>Pseudomonadota</taxon>
        <taxon>Betaproteobacteria</taxon>
        <taxon>Burkholderiales</taxon>
        <taxon>Sphaerotilaceae</taxon>
        <taxon>Inhella</taxon>
    </lineage>
</organism>
<keyword evidence="4" id="KW-0997">Cell inner membrane</keyword>
<feature type="domain" description="Prepilin peptidase A24 N-terminal" evidence="12">
    <location>
        <begin position="17"/>
        <end position="148"/>
    </location>
</feature>
<dbReference type="Pfam" id="PF06750">
    <property type="entry name" value="A24_N_bact"/>
    <property type="match status" value="1"/>
</dbReference>
<keyword evidence="7 10" id="KW-0472">Membrane</keyword>
<feature type="transmembrane region" description="Helical" evidence="10">
    <location>
        <begin position="154"/>
        <end position="172"/>
    </location>
</feature>
<dbReference type="Pfam" id="PF01478">
    <property type="entry name" value="Peptidase_A24"/>
    <property type="match status" value="1"/>
</dbReference>
<keyword evidence="9" id="KW-0808">Transferase</keyword>
<dbReference type="EC" id="3.4.23.43" evidence="9"/>
<keyword evidence="5 9" id="KW-0812">Transmembrane</keyword>
<dbReference type="PANTHER" id="PTHR30487:SF0">
    <property type="entry name" value="PREPILIN LEADER PEPTIDASE_N-METHYLTRANSFERASE-RELATED"/>
    <property type="match status" value="1"/>
</dbReference>
<dbReference type="InterPro" id="IPR050882">
    <property type="entry name" value="Prepilin_peptidase/N-MTase"/>
</dbReference>
<feature type="transmembrane region" description="Helical" evidence="10">
    <location>
        <begin position="181"/>
        <end position="199"/>
    </location>
</feature>
<comment type="caution">
    <text evidence="13">The sequence shown here is derived from an EMBL/GenBank/DDBJ whole genome shotgun (WGS) entry which is preliminary data.</text>
</comment>
<evidence type="ECO:0000256" key="7">
    <source>
        <dbReference type="ARBA" id="ARBA00023136"/>
    </source>
</evidence>
<dbReference type="GO" id="GO:0006465">
    <property type="term" value="P:signal peptide processing"/>
    <property type="evidence" value="ECO:0007669"/>
    <property type="project" value="TreeGrafter"/>
</dbReference>
<dbReference type="EC" id="2.1.1.-" evidence="9"/>
<dbReference type="GO" id="GO:0032259">
    <property type="term" value="P:methylation"/>
    <property type="evidence" value="ECO:0007669"/>
    <property type="project" value="UniProtKB-KW"/>
</dbReference>
<keyword evidence="9" id="KW-0489">Methyltransferase</keyword>
<keyword evidence="9" id="KW-0378">Hydrolase</keyword>
<evidence type="ECO:0000259" key="11">
    <source>
        <dbReference type="Pfam" id="PF01478"/>
    </source>
</evidence>
<feature type="domain" description="Prepilin type IV endopeptidase peptidase" evidence="11">
    <location>
        <begin position="158"/>
        <end position="266"/>
    </location>
</feature>
<keyword evidence="3" id="KW-1003">Cell membrane</keyword>
<feature type="transmembrane region" description="Helical" evidence="10">
    <location>
        <begin position="205"/>
        <end position="226"/>
    </location>
</feature>
<evidence type="ECO:0000256" key="9">
    <source>
        <dbReference type="RuleBase" id="RU003794"/>
    </source>
</evidence>
<dbReference type="PANTHER" id="PTHR30487">
    <property type="entry name" value="TYPE 4 PREPILIN-LIKE PROTEINS LEADER PEPTIDE-PROCESSING ENZYME"/>
    <property type="match status" value="1"/>
</dbReference>
<dbReference type="EMBL" id="JAEDAL010000002">
    <property type="protein sequence ID" value="MBH9552454.1"/>
    <property type="molecule type" value="Genomic_DNA"/>
</dbReference>
<dbReference type="InterPro" id="IPR014032">
    <property type="entry name" value="Peptidase_A24A_bac"/>
</dbReference>
<feature type="transmembrane region" description="Helical" evidence="10">
    <location>
        <begin position="279"/>
        <end position="299"/>
    </location>
</feature>
<dbReference type="InterPro" id="IPR010627">
    <property type="entry name" value="Prepilin_pept_A24_N"/>
</dbReference>
<evidence type="ECO:0000256" key="4">
    <source>
        <dbReference type="ARBA" id="ARBA00022519"/>
    </source>
</evidence>
<dbReference type="PRINTS" id="PR00864">
    <property type="entry name" value="PREPILNPTASE"/>
</dbReference>
<name>A0A931NDC4_9BURK</name>
<comment type="subcellular location">
    <subcellularLocation>
        <location evidence="1">Cell inner membrane</location>
        <topology evidence="1">Multi-pass membrane protein</topology>
    </subcellularLocation>
    <subcellularLocation>
        <location evidence="9">Cell membrane</location>
        <topology evidence="9">Multi-pass membrane protein</topology>
    </subcellularLocation>
</comment>
<sequence>MEFLPDLTFSVWVAAAMGFCIGSFLNVVAWRLPKVLERRWLEEASHHLSNAPLITEFAGLSAAQSTSTATQAERVFSALESQPPFGLAQPASHCPQCKTRLRWRDNIPVLGWLALRGRCAHCGAKIPVRYLAVELGTGVLFGLIAWRFNEQPIALAWCAFASVLLAASLIDWDTTLLPDDLTYPLLWGGLLLAWLGWTIPLDSALLGAMGGYLALWSIYWIFKLATGKEGMGYGDFKLLAALGAWLGPQMLLPIVLGASAIGAVAGLTMKFSGALREGVFVPFGPFLAGGGLVVMLAGAPRVMEWMGWA</sequence>
<proteinExistence type="inferred from homology"/>
<keyword evidence="9" id="KW-0511">Multifunctional enzyme</keyword>
<feature type="transmembrane region" description="Helical" evidence="10">
    <location>
        <begin position="128"/>
        <end position="148"/>
    </location>
</feature>
<dbReference type="GO" id="GO:0004190">
    <property type="term" value="F:aspartic-type endopeptidase activity"/>
    <property type="evidence" value="ECO:0007669"/>
    <property type="project" value="UniProtKB-EC"/>
</dbReference>
<dbReference type="GO" id="GO:0008168">
    <property type="term" value="F:methyltransferase activity"/>
    <property type="evidence" value="ECO:0007669"/>
    <property type="project" value="UniProtKB-KW"/>
</dbReference>
<feature type="transmembrane region" description="Helical" evidence="10">
    <location>
        <begin position="238"/>
        <end position="267"/>
    </location>
</feature>
<evidence type="ECO:0000256" key="8">
    <source>
        <dbReference type="RuleBase" id="RU003793"/>
    </source>
</evidence>
<accession>A0A931NDC4</accession>
<evidence type="ECO:0000256" key="3">
    <source>
        <dbReference type="ARBA" id="ARBA00022475"/>
    </source>
</evidence>
<evidence type="ECO:0000256" key="5">
    <source>
        <dbReference type="ARBA" id="ARBA00022692"/>
    </source>
</evidence>
<comment type="catalytic activity">
    <reaction evidence="9">
        <text>Typically cleaves a -Gly-|-Phe- bond to release an N-terminal, basic peptide of 5-8 residues from type IV prepilin, and then N-methylates the new N-terminal amino group, the methyl donor being S-adenosyl-L-methionine.</text>
        <dbReference type="EC" id="3.4.23.43"/>
    </reaction>
</comment>
<evidence type="ECO:0000256" key="10">
    <source>
        <dbReference type="SAM" id="Phobius"/>
    </source>
</evidence>
<dbReference type="Proteomes" id="UP000620139">
    <property type="component" value="Unassembled WGS sequence"/>
</dbReference>
<comment type="similarity">
    <text evidence="2 8">Belongs to the peptidase A24 family.</text>
</comment>
<comment type="function">
    <text evidence="9">Plays an essential role in type IV pili and type II pseudopili formation by proteolytically removing the leader sequence from substrate proteins and subsequently monomethylating the alpha-amino group of the newly exposed N-terminal phenylalanine.</text>
</comment>
<evidence type="ECO:0000259" key="12">
    <source>
        <dbReference type="Pfam" id="PF06750"/>
    </source>
</evidence>
<reference evidence="13" key="1">
    <citation type="submission" date="2020-12" db="EMBL/GenBank/DDBJ databases">
        <title>The genome sequence of Inhella sp. 4Y17.</title>
        <authorList>
            <person name="Liu Y."/>
        </authorList>
    </citation>
    <scope>NUCLEOTIDE SEQUENCE</scope>
    <source>
        <strain evidence="13">4Y10</strain>
    </source>
</reference>
<dbReference type="GO" id="GO:0005886">
    <property type="term" value="C:plasma membrane"/>
    <property type="evidence" value="ECO:0007669"/>
    <property type="project" value="UniProtKB-SubCell"/>
</dbReference>
<evidence type="ECO:0000313" key="14">
    <source>
        <dbReference type="Proteomes" id="UP000620139"/>
    </source>
</evidence>
<feature type="transmembrane region" description="Helical" evidence="10">
    <location>
        <begin position="12"/>
        <end position="32"/>
    </location>
</feature>
<dbReference type="RefSeq" id="WP_198100064.1">
    <property type="nucleotide sequence ID" value="NZ_JAEDAL010000002.1"/>
</dbReference>
<evidence type="ECO:0000256" key="1">
    <source>
        <dbReference type="ARBA" id="ARBA00004429"/>
    </source>
</evidence>
<dbReference type="AlphaFoldDB" id="A0A931NDC4"/>
<evidence type="ECO:0000256" key="2">
    <source>
        <dbReference type="ARBA" id="ARBA00005801"/>
    </source>
</evidence>
<protein>
    <recommendedName>
        <fullName evidence="9">Prepilin leader peptidase/N-methyltransferase</fullName>
        <ecNumber evidence="9">2.1.1.-</ecNumber>
        <ecNumber evidence="9">3.4.23.43</ecNumber>
    </recommendedName>
</protein>